<gene>
    <name evidence="6" type="ORF">NIIDNTM18_54150</name>
</gene>
<dbReference type="Pfam" id="PF17932">
    <property type="entry name" value="TetR_C_24"/>
    <property type="match status" value="1"/>
</dbReference>
<evidence type="ECO:0000256" key="3">
    <source>
        <dbReference type="ARBA" id="ARBA00023163"/>
    </source>
</evidence>
<dbReference type="PRINTS" id="PR00455">
    <property type="entry name" value="HTHTETR"/>
</dbReference>
<evidence type="ECO:0000259" key="5">
    <source>
        <dbReference type="PROSITE" id="PS50977"/>
    </source>
</evidence>
<reference evidence="6 7" key="1">
    <citation type="submission" date="2020-07" db="EMBL/GenBank/DDBJ databases">
        <title>Complete genome sequence of Mycolicibacterium litorale like strain isolated from cardiac implantable electronic device infection.</title>
        <authorList>
            <person name="Fukano H."/>
            <person name="Miyama H."/>
            <person name="Hoshino Y."/>
        </authorList>
    </citation>
    <scope>NUCLEOTIDE SEQUENCE [LARGE SCALE GENOMIC DNA]</scope>
    <source>
        <strain evidence="6 7">NIIDNTM18</strain>
    </source>
</reference>
<dbReference type="GO" id="GO:0003700">
    <property type="term" value="F:DNA-binding transcription factor activity"/>
    <property type="evidence" value="ECO:0007669"/>
    <property type="project" value="TreeGrafter"/>
</dbReference>
<dbReference type="PANTHER" id="PTHR30055:SF234">
    <property type="entry name" value="HTH-TYPE TRANSCRIPTIONAL REGULATOR BETI"/>
    <property type="match status" value="1"/>
</dbReference>
<keyword evidence="3" id="KW-0804">Transcription</keyword>
<feature type="DNA-binding region" description="H-T-H motif" evidence="4">
    <location>
        <begin position="39"/>
        <end position="58"/>
    </location>
</feature>
<feature type="domain" description="HTH tetR-type" evidence="5">
    <location>
        <begin position="16"/>
        <end position="76"/>
    </location>
</feature>
<organism evidence="6 7">
    <name type="scientific">Mycolicibacterium litorale</name>
    <dbReference type="NCBI Taxonomy" id="758802"/>
    <lineage>
        <taxon>Bacteria</taxon>
        <taxon>Bacillati</taxon>
        <taxon>Actinomycetota</taxon>
        <taxon>Actinomycetes</taxon>
        <taxon>Mycobacteriales</taxon>
        <taxon>Mycobacteriaceae</taxon>
        <taxon>Mycolicibacterium</taxon>
    </lineage>
</organism>
<accession>A0A6S6PEL4</accession>
<dbReference type="Gene3D" id="1.10.357.10">
    <property type="entry name" value="Tetracycline Repressor, domain 2"/>
    <property type="match status" value="1"/>
</dbReference>
<keyword evidence="1" id="KW-0805">Transcription regulation</keyword>
<dbReference type="InterPro" id="IPR041490">
    <property type="entry name" value="KstR2_TetR_C"/>
</dbReference>
<dbReference type="InterPro" id="IPR009057">
    <property type="entry name" value="Homeodomain-like_sf"/>
</dbReference>
<protein>
    <submittedName>
        <fullName evidence="6">TetR family transcriptional regulator</fullName>
    </submittedName>
</protein>
<dbReference type="Pfam" id="PF00440">
    <property type="entry name" value="TetR_N"/>
    <property type="match status" value="1"/>
</dbReference>
<dbReference type="AlphaFoldDB" id="A0A6S6PEL4"/>
<dbReference type="PROSITE" id="PS50977">
    <property type="entry name" value="HTH_TETR_2"/>
    <property type="match status" value="1"/>
</dbReference>
<evidence type="ECO:0000256" key="2">
    <source>
        <dbReference type="ARBA" id="ARBA00023125"/>
    </source>
</evidence>
<dbReference type="EMBL" id="AP023287">
    <property type="protein sequence ID" value="BCI56137.1"/>
    <property type="molecule type" value="Genomic_DNA"/>
</dbReference>
<sequence length="209" mass="23655">MSELVGVTDGRLARGNRTREQLLSAAVALFGDRGFHATTMKDLANSAGVRPPAIYNHFESKESVLFAALMWGLQRFRSYVIEPDDSSLDPQDRLEALVRRHARYQIEFASRVRFTDRLLESVVAGELLDDSRRDDIARMMRHYRELVDDLIRAVTRNSSLELPPIRVCTNAIVTLCDRSPQSPRSLPAEAAMVEDDIWLLVRGMLGLSR</sequence>
<proteinExistence type="predicted"/>
<dbReference type="InterPro" id="IPR001647">
    <property type="entry name" value="HTH_TetR"/>
</dbReference>
<keyword evidence="2 4" id="KW-0238">DNA-binding</keyword>
<dbReference type="Proteomes" id="UP000515734">
    <property type="component" value="Chromosome"/>
</dbReference>
<evidence type="ECO:0000256" key="1">
    <source>
        <dbReference type="ARBA" id="ARBA00023015"/>
    </source>
</evidence>
<dbReference type="SUPFAM" id="SSF46689">
    <property type="entry name" value="Homeodomain-like"/>
    <property type="match status" value="1"/>
</dbReference>
<evidence type="ECO:0000256" key="4">
    <source>
        <dbReference type="PROSITE-ProRule" id="PRU00335"/>
    </source>
</evidence>
<dbReference type="InterPro" id="IPR050109">
    <property type="entry name" value="HTH-type_TetR-like_transc_reg"/>
</dbReference>
<name>A0A6S6PEL4_9MYCO</name>
<evidence type="ECO:0000313" key="7">
    <source>
        <dbReference type="Proteomes" id="UP000515734"/>
    </source>
</evidence>
<dbReference type="GO" id="GO:0000976">
    <property type="term" value="F:transcription cis-regulatory region binding"/>
    <property type="evidence" value="ECO:0007669"/>
    <property type="project" value="TreeGrafter"/>
</dbReference>
<evidence type="ECO:0000313" key="6">
    <source>
        <dbReference type="EMBL" id="BCI56137.1"/>
    </source>
</evidence>
<dbReference type="PANTHER" id="PTHR30055">
    <property type="entry name" value="HTH-TYPE TRANSCRIPTIONAL REGULATOR RUTR"/>
    <property type="match status" value="1"/>
</dbReference>